<reference evidence="1" key="1">
    <citation type="submission" date="2021-12" db="EMBL/GenBank/DDBJ databases">
        <authorList>
            <person name="Martin H S."/>
        </authorList>
    </citation>
    <scope>NUCLEOTIDE SEQUENCE</scope>
</reference>
<name>A0A8J9YAT7_9NEOP</name>
<evidence type="ECO:0000313" key="1">
    <source>
        <dbReference type="EMBL" id="CAH0720971.1"/>
    </source>
</evidence>
<accession>A0A8J9YAT7</accession>
<dbReference type="EMBL" id="OV170222">
    <property type="protein sequence ID" value="CAH0720971.1"/>
    <property type="molecule type" value="Genomic_DNA"/>
</dbReference>
<feature type="non-terminal residue" evidence="1">
    <location>
        <position position="134"/>
    </location>
</feature>
<dbReference type="OrthoDB" id="7451230at2759"/>
<organism evidence="1 2">
    <name type="scientific">Brenthis ino</name>
    <name type="common">lesser marbled fritillary</name>
    <dbReference type="NCBI Taxonomy" id="405034"/>
    <lineage>
        <taxon>Eukaryota</taxon>
        <taxon>Metazoa</taxon>
        <taxon>Ecdysozoa</taxon>
        <taxon>Arthropoda</taxon>
        <taxon>Hexapoda</taxon>
        <taxon>Insecta</taxon>
        <taxon>Pterygota</taxon>
        <taxon>Neoptera</taxon>
        <taxon>Endopterygota</taxon>
        <taxon>Lepidoptera</taxon>
        <taxon>Glossata</taxon>
        <taxon>Ditrysia</taxon>
        <taxon>Papilionoidea</taxon>
        <taxon>Nymphalidae</taxon>
        <taxon>Heliconiinae</taxon>
        <taxon>Argynnini</taxon>
        <taxon>Brenthis</taxon>
    </lineage>
</organism>
<sequence>MKISAVLHIAFVLYLFYKRDEFASAQFFDDASKHFQYIQMDLVHRGSFNNTDCLRDLLNCWEIIHVHMYIVLVPMCNVKEVFWSLRPDYICSHWVIYESVCGLSRNDCADKSGTYENRDHVPLYESFCKTDPTT</sequence>
<dbReference type="AlphaFoldDB" id="A0A8J9YAT7"/>
<dbReference type="Proteomes" id="UP000838878">
    <property type="component" value="Chromosome 2"/>
</dbReference>
<proteinExistence type="predicted"/>
<keyword evidence="2" id="KW-1185">Reference proteome</keyword>
<protein>
    <submittedName>
        <fullName evidence="1">Uncharacterized protein</fullName>
    </submittedName>
</protein>
<evidence type="ECO:0000313" key="2">
    <source>
        <dbReference type="Proteomes" id="UP000838878"/>
    </source>
</evidence>
<gene>
    <name evidence="1" type="ORF">BINO364_LOCUS7124</name>
</gene>